<feature type="compositionally biased region" description="Polar residues" evidence="1">
    <location>
        <begin position="340"/>
        <end position="354"/>
    </location>
</feature>
<proteinExistence type="predicted"/>
<comment type="caution">
    <text evidence="2">The sequence shown here is derived from an EMBL/GenBank/DDBJ whole genome shotgun (WGS) entry which is preliminary data.</text>
</comment>
<evidence type="ECO:0000313" key="2">
    <source>
        <dbReference type="EMBL" id="GEU54783.1"/>
    </source>
</evidence>
<organism evidence="2">
    <name type="scientific">Tanacetum cinerariifolium</name>
    <name type="common">Dalmatian daisy</name>
    <name type="synonym">Chrysanthemum cinerariifolium</name>
    <dbReference type="NCBI Taxonomy" id="118510"/>
    <lineage>
        <taxon>Eukaryota</taxon>
        <taxon>Viridiplantae</taxon>
        <taxon>Streptophyta</taxon>
        <taxon>Embryophyta</taxon>
        <taxon>Tracheophyta</taxon>
        <taxon>Spermatophyta</taxon>
        <taxon>Magnoliopsida</taxon>
        <taxon>eudicotyledons</taxon>
        <taxon>Gunneridae</taxon>
        <taxon>Pentapetalae</taxon>
        <taxon>asterids</taxon>
        <taxon>campanulids</taxon>
        <taxon>Asterales</taxon>
        <taxon>Asteraceae</taxon>
        <taxon>Asteroideae</taxon>
        <taxon>Anthemideae</taxon>
        <taxon>Anthemidinae</taxon>
        <taxon>Tanacetum</taxon>
    </lineage>
</organism>
<name>A0A6L2KYM8_TANCI</name>
<feature type="region of interest" description="Disordered" evidence="1">
    <location>
        <begin position="330"/>
        <end position="354"/>
    </location>
</feature>
<dbReference type="EMBL" id="BKCJ010003389">
    <property type="protein sequence ID" value="GEU54783.1"/>
    <property type="molecule type" value="Genomic_DNA"/>
</dbReference>
<accession>A0A6L2KYM8</accession>
<evidence type="ECO:0000256" key="1">
    <source>
        <dbReference type="SAM" id="MobiDB-lite"/>
    </source>
</evidence>
<gene>
    <name evidence="2" type="ORF">Tci_026761</name>
</gene>
<protein>
    <submittedName>
        <fullName evidence="2">Uncharacterized protein</fullName>
    </submittedName>
</protein>
<sequence length="354" mass="40147">MSQSDREVEEQPSGFKINWKRDTAYMCQLYTRNRVLSIPNTAYPRLPIRRIQLDYYAEICIFDDTSDEALSCEPTVSPLDKNEIDFDISFDESDDEDYMVIFDENSFSCKIIYVDNLKTDFEDENDKVNMPSSLSPEPTFGYIDDLDFFKDFMNEFPAIAYNDLKSKSDPLIEPSTLRDRLSMVYTGDDGEALFTSHAWRRLFEVRAPLVKEFMLNFFCTCRMSDTEMGLDVADTLCFQLGGARHAEGRKSGAKLSWGHFIGRLAAHFGFVNDQGLRGLSMVVSTSTIATRFSTPDYVIKDRGGGARVTTECCRLVFDSTLVDSSWVPYQRPVRPRTGDAGTSTAPHTNDQPGP</sequence>
<dbReference type="AlphaFoldDB" id="A0A6L2KYM8"/>
<reference evidence="2" key="1">
    <citation type="journal article" date="2019" name="Sci. Rep.">
        <title>Draft genome of Tanacetum cinerariifolium, the natural source of mosquito coil.</title>
        <authorList>
            <person name="Yamashiro T."/>
            <person name="Shiraishi A."/>
            <person name="Satake H."/>
            <person name="Nakayama K."/>
        </authorList>
    </citation>
    <scope>NUCLEOTIDE SEQUENCE</scope>
</reference>